<dbReference type="RefSeq" id="WP_113944698.1">
    <property type="nucleotide sequence ID" value="NZ_JBHEEG010000001.1"/>
</dbReference>
<dbReference type="OrthoDB" id="9800971at2"/>
<dbReference type="AlphaFoldDB" id="A0A366DXJ1"/>
<keyword evidence="2" id="KW-1185">Reference proteome</keyword>
<gene>
    <name evidence="1" type="ORF">DFR47_104190</name>
</gene>
<protein>
    <recommendedName>
        <fullName evidence="3">Transcriptional activator HlyU</fullName>
    </recommendedName>
</protein>
<dbReference type="Proteomes" id="UP000252893">
    <property type="component" value="Unassembled WGS sequence"/>
</dbReference>
<dbReference type="InterPro" id="IPR018772">
    <property type="entry name" value="Transcription_activator_HlyU"/>
</dbReference>
<accession>A0A366DXJ1</accession>
<dbReference type="EMBL" id="QNRH01000004">
    <property type="protein sequence ID" value="RBO94831.1"/>
    <property type="molecule type" value="Genomic_DNA"/>
</dbReference>
<name>A0A366DXJ1_9HYPH</name>
<reference evidence="1 2" key="1">
    <citation type="submission" date="2018-06" db="EMBL/GenBank/DDBJ databases">
        <title>Genomic Encyclopedia of Type Strains, Phase IV (KMG-IV): sequencing the most valuable type-strain genomes for metagenomic binning, comparative biology and taxonomic classification.</title>
        <authorList>
            <person name="Goeker M."/>
        </authorList>
    </citation>
    <scope>NUCLEOTIDE SEQUENCE [LARGE SCALE GENOMIC DNA]</scope>
    <source>
        <strain evidence="1 2">DSM 25619</strain>
    </source>
</reference>
<sequence length="97" mass="10801">MSFLKRLFGLGGSEAADSKEQAEPVSSEHKGFIILATPYNEGGQFQTCGLIRKEIDGVLQEHKFIRADRFATMDDAVNITLIKARQIIDEQGEGLFR</sequence>
<evidence type="ECO:0000313" key="2">
    <source>
        <dbReference type="Proteomes" id="UP000252893"/>
    </source>
</evidence>
<evidence type="ECO:0008006" key="3">
    <source>
        <dbReference type="Google" id="ProtNLM"/>
    </source>
</evidence>
<dbReference type="Pfam" id="PF10115">
    <property type="entry name" value="HlyU"/>
    <property type="match status" value="1"/>
</dbReference>
<comment type="caution">
    <text evidence="1">The sequence shown here is derived from an EMBL/GenBank/DDBJ whole genome shotgun (WGS) entry which is preliminary data.</text>
</comment>
<evidence type="ECO:0000313" key="1">
    <source>
        <dbReference type="EMBL" id="RBO94831.1"/>
    </source>
</evidence>
<proteinExistence type="predicted"/>
<organism evidence="1 2">
    <name type="scientific">Pseudochrobactrum asaccharolyticum</name>
    <dbReference type="NCBI Taxonomy" id="354351"/>
    <lineage>
        <taxon>Bacteria</taxon>
        <taxon>Pseudomonadati</taxon>
        <taxon>Pseudomonadota</taxon>
        <taxon>Alphaproteobacteria</taxon>
        <taxon>Hyphomicrobiales</taxon>
        <taxon>Brucellaceae</taxon>
        <taxon>Pseudochrobactrum</taxon>
    </lineage>
</organism>